<dbReference type="Proteomes" id="UP000005753">
    <property type="component" value="Chromosome"/>
</dbReference>
<dbReference type="OrthoDB" id="9778142at2"/>
<dbReference type="SUPFAM" id="SSF53271">
    <property type="entry name" value="PRTase-like"/>
    <property type="match status" value="1"/>
</dbReference>
<keyword evidence="1" id="KW-0808">Transferase</keyword>
<dbReference type="EMBL" id="CM001487">
    <property type="protein sequence ID" value="EIM57585.1"/>
    <property type="molecule type" value="Genomic_DNA"/>
</dbReference>
<reference evidence="1 2" key="2">
    <citation type="submission" date="2012-02" db="EMBL/GenBank/DDBJ databases">
        <title>Improved High-Quality Draft sequence of Eubacterium cellulosolvens 6.</title>
        <authorList>
            <consortium name="US DOE Joint Genome Institute"/>
            <person name="Lucas S."/>
            <person name="Han J."/>
            <person name="Lapidus A."/>
            <person name="Cheng J.-F."/>
            <person name="Goodwin L."/>
            <person name="Pitluck S."/>
            <person name="Peters L."/>
            <person name="Mikhailova N."/>
            <person name="Gu W."/>
            <person name="Detter J.C."/>
            <person name="Han C."/>
            <person name="Tapia R."/>
            <person name="Land M."/>
            <person name="Hauser L."/>
            <person name="Kyrpides N."/>
            <person name="Ivanova N."/>
            <person name="Pagani I."/>
            <person name="Johnson E."/>
            <person name="Mukhopadhyay B."/>
            <person name="Anderson I."/>
            <person name="Woyke T."/>
        </authorList>
    </citation>
    <scope>NUCLEOTIDE SEQUENCE [LARGE SCALE GENOMIC DNA]</scope>
    <source>
        <strain evidence="1 2">6</strain>
    </source>
</reference>
<dbReference type="STRING" id="633697.EubceDRAFT1_1808"/>
<proteinExistence type="predicted"/>
<sequence>MDNSYIKIPSPMNSSVQLKVIRGHFATSHSHITCYVDITTMKSRCSEAHNVATLLATRYSFNTPVDTIVCMDGTEVIGTFLAEELTKSGILSLNAHKTIYVVSPEYGTNGRILFRDNMQMAIRGKNVLVLLGSITTGKSLQSITESLEYYQAKISGAAALFSAIDSIGDVHVISAFRASDVPDFKSYRHHECPLCKAGVKIDALANSYGYSVL</sequence>
<dbReference type="AlphaFoldDB" id="I5AUW2"/>
<gene>
    <name evidence="1" type="ORF">EubceDRAFT1_1808</name>
</gene>
<dbReference type="GO" id="GO:0016757">
    <property type="term" value="F:glycosyltransferase activity"/>
    <property type="evidence" value="ECO:0007669"/>
    <property type="project" value="UniProtKB-KW"/>
</dbReference>
<organism evidence="1 2">
    <name type="scientific">Eubacterium cellulosolvens (strain ATCC 43171 / JCM 9499 / 6)</name>
    <name type="common">Cillobacterium cellulosolvens</name>
    <dbReference type="NCBI Taxonomy" id="633697"/>
    <lineage>
        <taxon>Bacteria</taxon>
        <taxon>Bacillati</taxon>
        <taxon>Bacillota</taxon>
        <taxon>Clostridia</taxon>
        <taxon>Eubacteriales</taxon>
        <taxon>Eubacteriaceae</taxon>
        <taxon>Eubacterium</taxon>
    </lineage>
</organism>
<dbReference type="InterPro" id="IPR029057">
    <property type="entry name" value="PRTase-like"/>
</dbReference>
<dbReference type="eggNOG" id="COG0461">
    <property type="taxonomic scope" value="Bacteria"/>
</dbReference>
<evidence type="ECO:0000313" key="1">
    <source>
        <dbReference type="EMBL" id="EIM57585.1"/>
    </source>
</evidence>
<name>I5AUW2_EUBC6</name>
<evidence type="ECO:0000313" key="2">
    <source>
        <dbReference type="Proteomes" id="UP000005753"/>
    </source>
</evidence>
<keyword evidence="2" id="KW-1185">Reference proteome</keyword>
<protein>
    <submittedName>
        <fullName evidence="1">Orotate phosphoribosyltransferase</fullName>
    </submittedName>
</protein>
<dbReference type="Gene3D" id="3.40.50.2020">
    <property type="match status" value="1"/>
</dbReference>
<dbReference type="HOGENOM" id="CLU_1292547_0_0_9"/>
<accession>I5AUW2</accession>
<keyword evidence="1" id="KW-0328">Glycosyltransferase</keyword>
<reference evidence="1 2" key="1">
    <citation type="submission" date="2010-08" db="EMBL/GenBank/DDBJ databases">
        <authorList>
            <consortium name="US DOE Joint Genome Institute (JGI-PGF)"/>
            <person name="Lucas S."/>
            <person name="Copeland A."/>
            <person name="Lapidus A."/>
            <person name="Cheng J.-F."/>
            <person name="Bruce D."/>
            <person name="Goodwin L."/>
            <person name="Pitluck S."/>
            <person name="Land M.L."/>
            <person name="Hauser L."/>
            <person name="Chang Y.-J."/>
            <person name="Anderson I.J."/>
            <person name="Johnson E."/>
            <person name="Mulhopadhyay B."/>
            <person name="Kyrpides N."/>
            <person name="Woyke T.J."/>
        </authorList>
    </citation>
    <scope>NUCLEOTIDE SEQUENCE [LARGE SCALE GENOMIC DNA]</scope>
    <source>
        <strain evidence="1 2">6</strain>
    </source>
</reference>